<dbReference type="RefSeq" id="WP_273950049.1">
    <property type="nucleotide sequence ID" value="NZ_JAQSIP010000003.1"/>
</dbReference>
<dbReference type="InterPro" id="IPR016181">
    <property type="entry name" value="Acyl_CoA_acyltransferase"/>
</dbReference>
<accession>A0ABT5MZU7</accession>
<keyword evidence="3" id="KW-1185">Reference proteome</keyword>
<proteinExistence type="predicted"/>
<dbReference type="Pfam" id="PF21926">
    <property type="entry name" value="FeeM"/>
    <property type="match status" value="1"/>
</dbReference>
<dbReference type="Proteomes" id="UP001528673">
    <property type="component" value="Unassembled WGS sequence"/>
</dbReference>
<name>A0ABT5MZU7_9BURK</name>
<gene>
    <name evidence="2" type="ORF">PSQ40_06990</name>
</gene>
<reference evidence="2 3" key="1">
    <citation type="submission" date="2023-02" db="EMBL/GenBank/DDBJ databases">
        <title>Bacterial whole genomic sequence of Curvibacter sp. HBC61.</title>
        <authorList>
            <person name="Le V."/>
            <person name="Ko S.-R."/>
            <person name="Ahn C.-Y."/>
            <person name="Oh H.-M."/>
        </authorList>
    </citation>
    <scope>NUCLEOTIDE SEQUENCE [LARGE SCALE GENOMIC DNA]</scope>
    <source>
        <strain evidence="2 3">HBC61</strain>
    </source>
</reference>
<evidence type="ECO:0000313" key="3">
    <source>
        <dbReference type="Proteomes" id="UP001528673"/>
    </source>
</evidence>
<feature type="domain" description="N-acyl amino acid synthase FeeM catalytic core" evidence="1">
    <location>
        <begin position="54"/>
        <end position="187"/>
    </location>
</feature>
<dbReference type="EMBL" id="JAQSIP010000003">
    <property type="protein sequence ID" value="MDD0838312.1"/>
    <property type="molecule type" value="Genomic_DNA"/>
</dbReference>
<sequence length="268" mass="30106">MAAVMTPFLDSDIRLTPPRAGQQASLSQGKDGLVEERLPFTVRLVSSERQLAKAIAIRHAAYARHLPEFAESLKQAERSDFSDDSVILLAESRLDGSPLGTMRIQTNRHEPLPLEQSVALPDWLRHGGVLAEAVRLGVTEGVQGLLVKTVLFKAFFQYCERFGIDWMVIAGRSPLDRQYRRLMFREVYPELGPVPLRHAGNIPHRVMCFEVGTARTLPNAEQHSFYDFLFRTHHPEIQLDDVPLTSRASPMPMHLAPRGPVSVGVRLQ</sequence>
<dbReference type="SUPFAM" id="SSF55729">
    <property type="entry name" value="Acyl-CoA N-acyltransferases (Nat)"/>
    <property type="match status" value="1"/>
</dbReference>
<organism evidence="2 3">
    <name type="scientific">Curvibacter cyanobacteriorum</name>
    <dbReference type="NCBI Taxonomy" id="3026422"/>
    <lineage>
        <taxon>Bacteria</taxon>
        <taxon>Pseudomonadati</taxon>
        <taxon>Pseudomonadota</taxon>
        <taxon>Betaproteobacteria</taxon>
        <taxon>Burkholderiales</taxon>
        <taxon>Comamonadaceae</taxon>
        <taxon>Curvibacter</taxon>
    </lineage>
</organism>
<protein>
    <recommendedName>
        <fullName evidence="1">N-acyl amino acid synthase FeeM catalytic core domain-containing protein</fullName>
    </recommendedName>
</protein>
<dbReference type="Gene3D" id="3.40.630.30">
    <property type="match status" value="1"/>
</dbReference>
<evidence type="ECO:0000259" key="1">
    <source>
        <dbReference type="Pfam" id="PF21926"/>
    </source>
</evidence>
<dbReference type="InterPro" id="IPR054597">
    <property type="entry name" value="FeeM_cat"/>
</dbReference>
<evidence type="ECO:0000313" key="2">
    <source>
        <dbReference type="EMBL" id="MDD0838312.1"/>
    </source>
</evidence>
<comment type="caution">
    <text evidence="2">The sequence shown here is derived from an EMBL/GenBank/DDBJ whole genome shotgun (WGS) entry which is preliminary data.</text>
</comment>